<reference evidence="1" key="1">
    <citation type="submission" date="2024-08" db="EMBL/GenBank/DDBJ databases">
        <title>Lentilactobacillus sp. nov., isolated from tree bark.</title>
        <authorList>
            <person name="Phuengjayaem S."/>
            <person name="Tanasupawat S."/>
        </authorList>
    </citation>
    <scope>NUCLEOTIDE SEQUENCE</scope>
    <source>
        <strain evidence="1">SPB1-3</strain>
    </source>
</reference>
<dbReference type="EMBL" id="CP168151">
    <property type="protein sequence ID" value="XFD39733.1"/>
    <property type="molecule type" value="Genomic_DNA"/>
</dbReference>
<gene>
    <name evidence="1" type="ORF">O0236_000050</name>
</gene>
<protein>
    <submittedName>
        <fullName evidence="1">NAD(P)-binding oxidoreductase</fullName>
        <ecNumber evidence="1">1.1.1.-</ecNumber>
    </submittedName>
</protein>
<dbReference type="EC" id="1.1.1.-" evidence="1"/>
<keyword evidence="2" id="KW-1185">Reference proteome</keyword>
<dbReference type="Proteomes" id="UP001149860">
    <property type="component" value="Chromosome"/>
</dbReference>
<proteinExistence type="predicted"/>
<organism evidence="1 2">
    <name type="scientific">Lentilactobacillus terminaliae</name>
    <dbReference type="NCBI Taxonomy" id="3003483"/>
    <lineage>
        <taxon>Bacteria</taxon>
        <taxon>Bacillati</taxon>
        <taxon>Bacillota</taxon>
        <taxon>Bacilli</taxon>
        <taxon>Lactobacillales</taxon>
        <taxon>Lactobacillaceae</taxon>
        <taxon>Lentilactobacillus</taxon>
    </lineage>
</organism>
<accession>A0ACD5DF01</accession>
<evidence type="ECO:0000313" key="2">
    <source>
        <dbReference type="Proteomes" id="UP001149860"/>
    </source>
</evidence>
<sequence>MEKVLIISQNDNVTDIISKQLVSDFNVQQFNGDLNSDADYQAALVDTSVVITVLGPLDSDIYFDHLFDAIFDAGIQLNHFVMVTYSGIDDEVIGGREYLGVSDVKEFIKQQRYAAKIVDEAEMPYTIIRAGRLVDGSNNEVELFDEGQPMPNDTLSYASLAELIYRTITTHEHINKSIGVVNTKAGGNR</sequence>
<keyword evidence="1" id="KW-0560">Oxidoreductase</keyword>
<name>A0ACD5DF01_9LACO</name>
<evidence type="ECO:0000313" key="1">
    <source>
        <dbReference type="EMBL" id="XFD39733.1"/>
    </source>
</evidence>